<dbReference type="RefSeq" id="XP_010233232.1">
    <property type="nucleotide sequence ID" value="XM_010234930.2"/>
</dbReference>
<keyword evidence="6" id="KW-1185">Reference proteome</keyword>
<dbReference type="SUPFAM" id="SSF52172">
    <property type="entry name" value="CheY-like"/>
    <property type="match status" value="1"/>
</dbReference>
<dbReference type="PANTHER" id="PTHR43874:SF7">
    <property type="entry name" value="TWO-COMPONENT RESPONSE REGULATOR ARR10"/>
    <property type="match status" value="1"/>
</dbReference>
<dbReference type="eggNOG" id="KOG1601">
    <property type="taxonomic scope" value="Eukaryota"/>
</dbReference>
<reference evidence="4 5" key="1">
    <citation type="journal article" date="2010" name="Nature">
        <title>Genome sequencing and analysis of the model grass Brachypodium distachyon.</title>
        <authorList>
            <consortium name="International Brachypodium Initiative"/>
        </authorList>
    </citation>
    <scope>NUCLEOTIDE SEQUENCE [LARGE SCALE GENOMIC DNA]</scope>
    <source>
        <strain evidence="4">Bd21</strain>
        <strain evidence="5">cv. Bd21</strain>
    </source>
</reference>
<evidence type="ECO:0000259" key="3">
    <source>
        <dbReference type="PROSITE" id="PS50110"/>
    </source>
</evidence>
<reference evidence="4" key="2">
    <citation type="submission" date="2017-06" db="EMBL/GenBank/DDBJ databases">
        <title>WGS assembly of Brachypodium distachyon.</title>
        <authorList>
            <consortium name="The International Brachypodium Initiative"/>
            <person name="Lucas S."/>
            <person name="Harmon-Smith M."/>
            <person name="Lail K."/>
            <person name="Tice H."/>
            <person name="Grimwood J."/>
            <person name="Bruce D."/>
            <person name="Barry K."/>
            <person name="Shu S."/>
            <person name="Lindquist E."/>
            <person name="Wang M."/>
            <person name="Pitluck S."/>
            <person name="Vogel J.P."/>
            <person name="Garvin D.F."/>
            <person name="Mockler T.C."/>
            <person name="Schmutz J."/>
            <person name="Rokhsar D."/>
            <person name="Bevan M.W."/>
        </authorList>
    </citation>
    <scope>NUCLEOTIDE SEQUENCE</scope>
    <source>
        <strain evidence="4">Bd21</strain>
    </source>
</reference>
<proteinExistence type="predicted"/>
<accession>I1HJL2</accession>
<dbReference type="AlphaFoldDB" id="I1HJL2"/>
<reference evidence="5" key="3">
    <citation type="submission" date="2018-08" db="UniProtKB">
        <authorList>
            <consortium name="EnsemblPlants"/>
        </authorList>
    </citation>
    <scope>IDENTIFICATION</scope>
    <source>
        <strain evidence="5">cv. Bd21</strain>
    </source>
</reference>
<comment type="caution">
    <text evidence="2">Lacks conserved residue(s) required for the propagation of feature annotation.</text>
</comment>
<evidence type="ECO:0000313" key="6">
    <source>
        <dbReference type="Proteomes" id="UP000008810"/>
    </source>
</evidence>
<dbReference type="InterPro" id="IPR001789">
    <property type="entry name" value="Sig_transdc_resp-reg_receiver"/>
</dbReference>
<evidence type="ECO:0000256" key="1">
    <source>
        <dbReference type="ARBA" id="ARBA00023012"/>
    </source>
</evidence>
<dbReference type="OMA" id="AMENGNA"/>
<dbReference type="KEGG" id="bdi:104583164"/>
<keyword evidence="1" id="KW-0902">Two-component regulatory system</keyword>
<dbReference type="GO" id="GO:0000160">
    <property type="term" value="P:phosphorelay signal transduction system"/>
    <property type="evidence" value="ECO:0007669"/>
    <property type="project" value="UniProtKB-KW"/>
</dbReference>
<name>I1HJL2_BRADI</name>
<dbReference type="InterPro" id="IPR045279">
    <property type="entry name" value="ARR-like"/>
</dbReference>
<dbReference type="SMART" id="SM00448">
    <property type="entry name" value="REC"/>
    <property type="match status" value="1"/>
</dbReference>
<dbReference type="Pfam" id="PF00072">
    <property type="entry name" value="Response_reg"/>
    <property type="match status" value="1"/>
</dbReference>
<dbReference type="InterPro" id="IPR011006">
    <property type="entry name" value="CheY-like_superfamily"/>
</dbReference>
<sequence length="158" mass="17611">MEKGSSVPEGYPVGMRVLAMDDDPTGLSKLEKMLRSCDYQVTTKASAVEDVRELLDNPMGFDLVMTIVHTKARGIDGFDILKQVKNRLPVILFSDEYDPEMSKRGILGGACDFMLKPLQIKEISLIWQHVVRRRLFAGCSANTDVESSVDSNDDPDDN</sequence>
<gene>
    <name evidence="5" type="primary">LOC104583164</name>
    <name evidence="4" type="ORF">BRADI_2g25900v3</name>
</gene>
<evidence type="ECO:0000256" key="2">
    <source>
        <dbReference type="PROSITE-ProRule" id="PRU00169"/>
    </source>
</evidence>
<dbReference type="GeneID" id="104583164"/>
<dbReference type="Proteomes" id="UP000008810">
    <property type="component" value="Chromosome 2"/>
</dbReference>
<evidence type="ECO:0000313" key="5">
    <source>
        <dbReference type="EnsemblPlants" id="KQK06350"/>
    </source>
</evidence>
<dbReference type="EnsemblPlants" id="KQK06350">
    <property type="protein sequence ID" value="KQK06350"/>
    <property type="gene ID" value="BRADI_2g25900v3"/>
</dbReference>
<dbReference type="OrthoDB" id="695059at2759"/>
<evidence type="ECO:0000313" key="4">
    <source>
        <dbReference type="EMBL" id="KQK06350.1"/>
    </source>
</evidence>
<dbReference type="PANTHER" id="PTHR43874">
    <property type="entry name" value="TWO-COMPONENT RESPONSE REGULATOR"/>
    <property type="match status" value="1"/>
</dbReference>
<dbReference type="PROSITE" id="PS50110">
    <property type="entry name" value="RESPONSE_REGULATORY"/>
    <property type="match status" value="1"/>
</dbReference>
<dbReference type="GO" id="GO:0009736">
    <property type="term" value="P:cytokinin-activated signaling pathway"/>
    <property type="evidence" value="ECO:0007669"/>
    <property type="project" value="InterPro"/>
</dbReference>
<organism evidence="5">
    <name type="scientific">Brachypodium distachyon</name>
    <name type="common">Purple false brome</name>
    <name type="synonym">Trachynia distachya</name>
    <dbReference type="NCBI Taxonomy" id="15368"/>
    <lineage>
        <taxon>Eukaryota</taxon>
        <taxon>Viridiplantae</taxon>
        <taxon>Streptophyta</taxon>
        <taxon>Embryophyta</taxon>
        <taxon>Tracheophyta</taxon>
        <taxon>Spermatophyta</taxon>
        <taxon>Magnoliopsida</taxon>
        <taxon>Liliopsida</taxon>
        <taxon>Poales</taxon>
        <taxon>Poaceae</taxon>
        <taxon>BOP clade</taxon>
        <taxon>Pooideae</taxon>
        <taxon>Stipodae</taxon>
        <taxon>Brachypodieae</taxon>
        <taxon>Brachypodium</taxon>
    </lineage>
</organism>
<protein>
    <recommendedName>
        <fullName evidence="3">Response regulatory domain-containing protein</fullName>
    </recommendedName>
</protein>
<dbReference type="Gene3D" id="3.40.50.2300">
    <property type="match status" value="1"/>
</dbReference>
<dbReference type="HOGENOM" id="CLU_1671749_0_0_1"/>
<feature type="domain" description="Response regulatory" evidence="3">
    <location>
        <begin position="16"/>
        <end position="131"/>
    </location>
</feature>
<dbReference type="Gramene" id="KQK06350">
    <property type="protein sequence ID" value="KQK06350"/>
    <property type="gene ID" value="BRADI_2g25900v3"/>
</dbReference>
<dbReference type="EMBL" id="CM000881">
    <property type="protein sequence ID" value="KQK06350.1"/>
    <property type="molecule type" value="Genomic_DNA"/>
</dbReference>